<dbReference type="SUPFAM" id="SSF52540">
    <property type="entry name" value="P-loop containing nucleoside triphosphate hydrolases"/>
    <property type="match status" value="1"/>
</dbReference>
<dbReference type="InterPro" id="IPR027417">
    <property type="entry name" value="P-loop_NTPase"/>
</dbReference>
<evidence type="ECO:0000313" key="2">
    <source>
        <dbReference type="EMBL" id="ANE80145.1"/>
    </source>
</evidence>
<protein>
    <recommendedName>
        <fullName evidence="4">AAA family ATPase</fullName>
    </recommendedName>
</protein>
<evidence type="ECO:0000313" key="3">
    <source>
        <dbReference type="Proteomes" id="UP000077143"/>
    </source>
</evidence>
<feature type="region of interest" description="Disordered" evidence="1">
    <location>
        <begin position="1"/>
        <end position="36"/>
    </location>
</feature>
<organism evidence="2 3">
    <name type="scientific">Mycobacterium adipatum</name>
    <dbReference type="NCBI Taxonomy" id="1682113"/>
    <lineage>
        <taxon>Bacteria</taxon>
        <taxon>Bacillati</taxon>
        <taxon>Actinomycetota</taxon>
        <taxon>Actinomycetes</taxon>
        <taxon>Mycobacteriales</taxon>
        <taxon>Mycobacteriaceae</taxon>
        <taxon>Mycobacterium</taxon>
    </lineage>
</organism>
<proteinExistence type="predicted"/>
<evidence type="ECO:0008006" key="4">
    <source>
        <dbReference type="Google" id="ProtNLM"/>
    </source>
</evidence>
<dbReference type="Gene3D" id="3.40.50.300">
    <property type="entry name" value="P-loop containing nucleotide triphosphate hydrolases"/>
    <property type="match status" value="1"/>
</dbReference>
<dbReference type="AlphaFoldDB" id="A0A172UM25"/>
<accession>A0A172UM25</accession>
<name>A0A172UM25_9MYCO</name>
<dbReference type="Proteomes" id="UP000077143">
    <property type="component" value="Chromosome"/>
</dbReference>
<dbReference type="Pfam" id="PF13481">
    <property type="entry name" value="AAA_25"/>
    <property type="match status" value="1"/>
</dbReference>
<keyword evidence="3" id="KW-1185">Reference proteome</keyword>
<dbReference type="OrthoDB" id="3171622at2"/>
<feature type="compositionally biased region" description="Basic and acidic residues" evidence="1">
    <location>
        <begin position="24"/>
        <end position="33"/>
    </location>
</feature>
<dbReference type="KEGG" id="madi:A7U43_13200"/>
<reference evidence="2 3" key="1">
    <citation type="submission" date="2016-05" db="EMBL/GenBank/DDBJ databases">
        <title>Complete genome sequence of a phthalic acid esters degrading Mycobacterium sp. YC-RL4.</title>
        <authorList>
            <person name="Ren L."/>
            <person name="Fan S."/>
            <person name="Ruth N."/>
            <person name="Jia Y."/>
            <person name="Wang J."/>
            <person name="Qiao C."/>
        </authorList>
    </citation>
    <scope>NUCLEOTIDE SEQUENCE [LARGE SCALE GENOMIC DNA]</scope>
    <source>
        <strain evidence="2 3">YC-RL4</strain>
    </source>
</reference>
<dbReference type="EMBL" id="CP015596">
    <property type="protein sequence ID" value="ANE80145.1"/>
    <property type="molecule type" value="Genomic_DNA"/>
</dbReference>
<evidence type="ECO:0000256" key="1">
    <source>
        <dbReference type="SAM" id="MobiDB-lite"/>
    </source>
</evidence>
<gene>
    <name evidence="2" type="ORF">A7U43_13200</name>
</gene>
<dbReference type="RefSeq" id="WP_067995799.1">
    <property type="nucleotide sequence ID" value="NZ_CP015596.1"/>
</dbReference>
<dbReference type="STRING" id="1682113.A7U43_13200"/>
<sequence length="645" mass="69369">MSGVNGADPFAAVADPVGYSPERTLAEEPDHPDPASAFPIEMVVHSLGAEPGDEIAAYLTEPSQWERLRTWGAQQGISIVAPNPVTEREGTRFEDLGALPAGVAVMLSPDLDGTSKAQVAEFIENAVLYGDISDPEAELAQRAKEIDARKRERSAQQQRLKKVSVPPHTPYSLAEIETRCGPEVADRARRMIAQHNTDTWNMGPAARKKRREERPYLVSAADLVGPLGVEPETIKALTAATATDISAAWAELADARTLHKSGGNAVQNPVSRRWRTLNDLDNLPGADWLVNQFLPASSLVHLIGMSQSLKSFIALDMALALASGTPFAGSPRFGVSEPVPVLYVVGEGVRGIAKRVRAWCKQRGIDRRQVMANLIVLEGAAQLGSQRDMDDVTAKVVETGAQLVVFDTQARCTVGLEENSATDQGRAVAQLDTLMRRTGAAVLVLHHTTKADPRNARGSVAWLNAVDVQLIALRDSPKAMEVTVEIGKMKDDAVKGPYQLTAVKVELPGGDDSLVIGPGPDPHAGEVDPDLPMEKWTGKGKAFVKPMYALAQEACIPGEGLTQTRLAEMANEVTGEERTHSGITRKVRRVCSKHTATEAVKLLVEHKKLVVAKRDPLGHVFYEPVDYRPSDPAAISALTGPAPAA</sequence>